<organism evidence="2 3">
    <name type="scientific">Saccoglossus kowalevskii</name>
    <name type="common">Acorn worm</name>
    <dbReference type="NCBI Taxonomy" id="10224"/>
    <lineage>
        <taxon>Eukaryota</taxon>
        <taxon>Metazoa</taxon>
        <taxon>Hemichordata</taxon>
        <taxon>Enteropneusta</taxon>
        <taxon>Harrimaniidae</taxon>
        <taxon>Saccoglossus</taxon>
    </lineage>
</organism>
<sequence>MFTMLFYMYAEPWLGQGPVWYSITNKKMCEDYWWTNILYINNFYPVNNIQGCIPWVWYLANDMQFHWISPLIILPMYKKPWFGIGMLAQFLLASVIVTGVLIGYFDLSGALFTGGAVNLIPTDQPNFFDIVYTKPYCRIAPYLTGMALGFFMQRNKNIQIRNRNLISILGWVAATAIAVSVVYGLYRTSHGYELSTAEEIIYGSLSRFAWSISVAWVVFACHYGMAGLANTILSWPFWIPLSRLTYSAYLFHPIVLDVLVFNFAVPFHYTFNIIVFLFLGVTLMSYGVAALAFLAVELPMANIEKVIEDRINKIKKEK</sequence>
<dbReference type="PANTHER" id="PTHR11161:SF0">
    <property type="entry name" value="O-ACYLTRANSFERASE LIKE PROTEIN"/>
    <property type="match status" value="1"/>
</dbReference>
<dbReference type="PANTHER" id="PTHR11161">
    <property type="entry name" value="O-ACYLTRANSFERASE"/>
    <property type="match status" value="1"/>
</dbReference>
<reference evidence="3" key="1">
    <citation type="submission" date="2025-08" db="UniProtKB">
        <authorList>
            <consortium name="RefSeq"/>
        </authorList>
    </citation>
    <scope>IDENTIFICATION</scope>
    <source>
        <tissue evidence="3">Testes</tissue>
    </source>
</reference>
<proteinExistence type="predicted"/>
<feature type="transmembrane region" description="Helical" evidence="1">
    <location>
        <begin position="164"/>
        <end position="186"/>
    </location>
</feature>
<protein>
    <submittedName>
        <fullName evidence="3">Nose resistant to fluoxetine protein 6-like</fullName>
    </submittedName>
</protein>
<gene>
    <name evidence="3" type="primary">LOC100371459</name>
</gene>
<keyword evidence="1" id="KW-1133">Transmembrane helix</keyword>
<evidence type="ECO:0000313" key="3">
    <source>
        <dbReference type="RefSeq" id="XP_006815026.1"/>
    </source>
</evidence>
<dbReference type="InterPro" id="IPR052728">
    <property type="entry name" value="O2_lipid_transport_reg"/>
</dbReference>
<feature type="transmembrane region" description="Helical" evidence="1">
    <location>
        <begin position="271"/>
        <end position="296"/>
    </location>
</feature>
<dbReference type="RefSeq" id="XP_006815026.1">
    <property type="nucleotide sequence ID" value="XM_006814963.1"/>
</dbReference>
<keyword evidence="1" id="KW-0812">Transmembrane</keyword>
<evidence type="ECO:0000256" key="1">
    <source>
        <dbReference type="SAM" id="Phobius"/>
    </source>
</evidence>
<name>A0ABM0M4T5_SACKO</name>
<dbReference type="Proteomes" id="UP000694865">
    <property type="component" value="Unplaced"/>
</dbReference>
<feature type="transmembrane region" description="Helical" evidence="1">
    <location>
        <begin position="244"/>
        <end position="265"/>
    </location>
</feature>
<dbReference type="GeneID" id="100371459"/>
<feature type="transmembrane region" description="Helical" evidence="1">
    <location>
        <begin position="81"/>
        <end position="105"/>
    </location>
</feature>
<keyword evidence="1" id="KW-0472">Membrane</keyword>
<accession>A0ABM0M4T5</accession>
<feature type="transmembrane region" description="Helical" evidence="1">
    <location>
        <begin position="135"/>
        <end position="152"/>
    </location>
</feature>
<keyword evidence="2" id="KW-1185">Reference proteome</keyword>
<evidence type="ECO:0000313" key="2">
    <source>
        <dbReference type="Proteomes" id="UP000694865"/>
    </source>
</evidence>
<feature type="transmembrane region" description="Helical" evidence="1">
    <location>
        <begin position="208"/>
        <end position="232"/>
    </location>
</feature>